<feature type="region of interest" description="Disordered" evidence="1">
    <location>
        <begin position="46"/>
        <end position="80"/>
    </location>
</feature>
<gene>
    <name evidence="2" type="ORF">B0T15DRAFT_431598</name>
</gene>
<keyword evidence="3" id="KW-1185">Reference proteome</keyword>
<proteinExistence type="predicted"/>
<dbReference type="GeneID" id="87884566"/>
<protein>
    <submittedName>
        <fullName evidence="2">Uncharacterized protein</fullName>
    </submittedName>
</protein>
<evidence type="ECO:0000313" key="2">
    <source>
        <dbReference type="EMBL" id="KAK3306754.1"/>
    </source>
</evidence>
<dbReference type="EMBL" id="JAUDZG010000003">
    <property type="protein sequence ID" value="KAK3306754.1"/>
    <property type="molecule type" value="Genomic_DNA"/>
</dbReference>
<name>A0AAJ0M2W8_9PEZI</name>
<reference evidence="2" key="2">
    <citation type="submission" date="2023-06" db="EMBL/GenBank/DDBJ databases">
        <authorList>
            <consortium name="Lawrence Berkeley National Laboratory"/>
            <person name="Mondo S.J."/>
            <person name="Hensen N."/>
            <person name="Bonometti L."/>
            <person name="Westerberg I."/>
            <person name="Brannstrom I.O."/>
            <person name="Guillou S."/>
            <person name="Cros-Aarteil S."/>
            <person name="Calhoun S."/>
            <person name="Haridas S."/>
            <person name="Kuo A."/>
            <person name="Pangilinan J."/>
            <person name="Riley R."/>
            <person name="Labutti K."/>
            <person name="Andreopoulos B."/>
            <person name="Lipzen A."/>
            <person name="Chen C."/>
            <person name="Yanf M."/>
            <person name="Daum C."/>
            <person name="Ng V."/>
            <person name="Clum A."/>
            <person name="Steindorff A."/>
            <person name="Ohm R."/>
            <person name="Martin F."/>
            <person name="Silar P."/>
            <person name="Natvig D."/>
            <person name="Lalanne C."/>
            <person name="Gautier V."/>
            <person name="Ament-Velasquez S.L."/>
            <person name="Kruys A."/>
            <person name="Hutchinson M.I."/>
            <person name="Powell A.J."/>
            <person name="Barry K."/>
            <person name="Miller A.N."/>
            <person name="Grigoriev I.V."/>
            <person name="Debuchy R."/>
            <person name="Gladieux P."/>
            <person name="Thoren M.H."/>
            <person name="Johannesson H."/>
        </authorList>
    </citation>
    <scope>NUCLEOTIDE SEQUENCE</scope>
    <source>
        <strain evidence="2">CBS 333.67</strain>
    </source>
</reference>
<accession>A0AAJ0M2W8</accession>
<reference evidence="2" key="1">
    <citation type="journal article" date="2023" name="Mol. Phylogenet. Evol.">
        <title>Genome-scale phylogeny and comparative genomics of the fungal order Sordariales.</title>
        <authorList>
            <person name="Hensen N."/>
            <person name="Bonometti L."/>
            <person name="Westerberg I."/>
            <person name="Brannstrom I.O."/>
            <person name="Guillou S."/>
            <person name="Cros-Aarteil S."/>
            <person name="Calhoun S."/>
            <person name="Haridas S."/>
            <person name="Kuo A."/>
            <person name="Mondo S."/>
            <person name="Pangilinan J."/>
            <person name="Riley R."/>
            <person name="LaButti K."/>
            <person name="Andreopoulos B."/>
            <person name="Lipzen A."/>
            <person name="Chen C."/>
            <person name="Yan M."/>
            <person name="Daum C."/>
            <person name="Ng V."/>
            <person name="Clum A."/>
            <person name="Steindorff A."/>
            <person name="Ohm R.A."/>
            <person name="Martin F."/>
            <person name="Silar P."/>
            <person name="Natvig D.O."/>
            <person name="Lalanne C."/>
            <person name="Gautier V."/>
            <person name="Ament-Velasquez S.L."/>
            <person name="Kruys A."/>
            <person name="Hutchinson M.I."/>
            <person name="Powell A.J."/>
            <person name="Barry K."/>
            <person name="Miller A.N."/>
            <person name="Grigoriev I.V."/>
            <person name="Debuchy R."/>
            <person name="Gladieux P."/>
            <person name="Hiltunen Thoren M."/>
            <person name="Johannesson H."/>
        </authorList>
    </citation>
    <scope>NUCLEOTIDE SEQUENCE</scope>
    <source>
        <strain evidence="2">CBS 333.67</strain>
    </source>
</reference>
<dbReference type="Proteomes" id="UP001273166">
    <property type="component" value="Unassembled WGS sequence"/>
</dbReference>
<evidence type="ECO:0000256" key="1">
    <source>
        <dbReference type="SAM" id="MobiDB-lite"/>
    </source>
</evidence>
<comment type="caution">
    <text evidence="2">The sequence shown here is derived from an EMBL/GenBank/DDBJ whole genome shotgun (WGS) entry which is preliminary data.</text>
</comment>
<sequence length="207" mass="21159">MTTFAVCRTAEIPSAVIDRFLSVTYAESEKLAPGLGPCLIVLPGGKNDDSGSSDNVGSMTTTTTTTTTTRTTTPSSAADLAPSPFIGMSVPEVAEQLGVPRNRFFVVMDSRSAEDDTVVLVTATASDVGTTASKDEDPMAVQTARATFASAQSVLVGLDMGTQGFDEVRSIAAGSPGGVYGPERRGDGGPRKGGPAPRVRLGAALIA</sequence>
<organism evidence="2 3">
    <name type="scientific">Chaetomium strumarium</name>
    <dbReference type="NCBI Taxonomy" id="1170767"/>
    <lineage>
        <taxon>Eukaryota</taxon>
        <taxon>Fungi</taxon>
        <taxon>Dikarya</taxon>
        <taxon>Ascomycota</taxon>
        <taxon>Pezizomycotina</taxon>
        <taxon>Sordariomycetes</taxon>
        <taxon>Sordariomycetidae</taxon>
        <taxon>Sordariales</taxon>
        <taxon>Chaetomiaceae</taxon>
        <taxon>Chaetomium</taxon>
    </lineage>
</organism>
<evidence type="ECO:0000313" key="3">
    <source>
        <dbReference type="Proteomes" id="UP001273166"/>
    </source>
</evidence>
<dbReference type="AlphaFoldDB" id="A0AAJ0M2W8"/>
<dbReference type="RefSeq" id="XP_062722534.1">
    <property type="nucleotide sequence ID" value="XM_062865737.1"/>
</dbReference>
<feature type="compositionally biased region" description="Low complexity" evidence="1">
    <location>
        <begin position="50"/>
        <end position="73"/>
    </location>
</feature>
<feature type="region of interest" description="Disordered" evidence="1">
    <location>
        <begin position="172"/>
        <end position="200"/>
    </location>
</feature>